<proteinExistence type="predicted"/>
<dbReference type="Proteomes" id="UP000597989">
    <property type="component" value="Unassembled WGS sequence"/>
</dbReference>
<dbReference type="EMBL" id="BMMT01000012">
    <property type="protein sequence ID" value="GGI94975.1"/>
    <property type="molecule type" value="Genomic_DNA"/>
</dbReference>
<evidence type="ECO:0000313" key="1">
    <source>
        <dbReference type="EMBL" id="GGI94975.1"/>
    </source>
</evidence>
<organism evidence="1 2">
    <name type="scientific">Saccharopolyspora thermophila</name>
    <dbReference type="NCBI Taxonomy" id="89367"/>
    <lineage>
        <taxon>Bacteria</taxon>
        <taxon>Bacillati</taxon>
        <taxon>Actinomycetota</taxon>
        <taxon>Actinomycetes</taxon>
        <taxon>Pseudonocardiales</taxon>
        <taxon>Pseudonocardiaceae</taxon>
        <taxon>Saccharopolyspora</taxon>
    </lineage>
</organism>
<reference evidence="1 2" key="1">
    <citation type="journal article" date="2014" name="Int. J. Syst. Evol. Microbiol.">
        <title>Complete genome sequence of Corynebacterium casei LMG S-19264T (=DSM 44701T), isolated from a smear-ripened cheese.</title>
        <authorList>
            <consortium name="US DOE Joint Genome Institute (JGI-PGF)"/>
            <person name="Walter F."/>
            <person name="Albersmeier A."/>
            <person name="Kalinowski J."/>
            <person name="Ruckert C."/>
        </authorList>
    </citation>
    <scope>NUCLEOTIDE SEQUENCE [LARGE SCALE GENOMIC DNA]</scope>
    <source>
        <strain evidence="1 2">CGMCC 4.7206</strain>
    </source>
</reference>
<dbReference type="AlphaFoldDB" id="A0A917NEE0"/>
<comment type="caution">
    <text evidence="1">The sequence shown here is derived from an EMBL/GenBank/DDBJ whole genome shotgun (WGS) entry which is preliminary data.</text>
</comment>
<name>A0A917NEE0_9PSEU</name>
<evidence type="ECO:0000313" key="2">
    <source>
        <dbReference type="Proteomes" id="UP000597989"/>
    </source>
</evidence>
<protein>
    <recommendedName>
        <fullName evidence="3">CDP-glycerol:poly(Glycerophosphate) glycerophosphotransferase</fullName>
    </recommendedName>
</protein>
<dbReference type="SUPFAM" id="SSF53756">
    <property type="entry name" value="UDP-Glycosyltransferase/glycogen phosphorylase"/>
    <property type="match status" value="1"/>
</dbReference>
<accession>A0A917NEE0</accession>
<evidence type="ECO:0008006" key="3">
    <source>
        <dbReference type="Google" id="ProtNLM"/>
    </source>
</evidence>
<gene>
    <name evidence="1" type="ORF">GCM10011581_35170</name>
</gene>
<sequence length="571" mass="62279">MHRGRVRRGSRAVGVDRDARGPLLPVSPEERVQGTFDCERAVLVVARTVTSTARLLEALRFFRNDFRVKPLFTINDTSPYSSGARTLLEAAGVTDIVPWDQVPELHYALALSASENVDFAKLRGTTVVLPHGIGFNKWVPDPTTGGTRLAGLPRAEALRSGRVRLVLSHPAQERQLRALCSEVAGHTAVTGDPTYDQLLASLPFRERYRRKLGLGGRRLVLLSSTWRSESELGRWRTLPLEMLASLPADEYQVAVAMHPNVWAWYGPGVIRTWFRDALDAGLLLVPPHRGWHAALVAAHLVVADHGSLSLYSAALGKPLLLAAFGDEHVPGTPIEKLGRMADRLDPRADLRAQVERALDSHDPDRFAELTAEVFAHVGESETLLRDLLYREMGLAPPPGEVPLLRPPDIESAPLPVTAFDTVTRFTGPEDLAIWRYPAAARPPADTIHPGPPHPGAVRHLAVDEDDHDLRRPHQAAVFVRRDVATRTEALQWTAEALQTLPGARVAGAATASGCLARIRNGPCVEATADGVDAMLLASAVYACVLDRSVADRILTVHTGRTTTRVRLGVVS</sequence>